<dbReference type="EMBL" id="LS483426">
    <property type="protein sequence ID" value="SQH25597.1"/>
    <property type="molecule type" value="Genomic_DNA"/>
</dbReference>
<feature type="compositionally biased region" description="Low complexity" evidence="2">
    <location>
        <begin position="56"/>
        <end position="77"/>
    </location>
</feature>
<evidence type="ECO:0000313" key="5">
    <source>
        <dbReference type="Proteomes" id="UP000248598"/>
    </source>
</evidence>
<sequence length="707" mass="78266">MFRTKLLASVVATAFAVSSAYVQAAPQNKPASNSKTQTRPAAKNQNNSNTRKPAQAASSRKNNASSNNKSTANNARKPTINKPERSKPASSKPTTNKPAASKPVSTKPTTSTKPNASKPASTNTRPVIQPNRGRQLDDAALAAEANRYERAKEQAATMMSLLAGEIAHTQGDARTSLGLYLTTLKHSRSPEVAERAMELAIQARAYPIAEAIYQQWQEIEPQSSPALRRLALGRALAVGEAEPVVQTLETVLAESNAEQQQRLFIMLAQMSVVQDDLAKQVNQVAHRAALKYPQLAEAAIADALISAANNRENDALEAVQRLANVDKELNYVTTLALGVLSQKHPEVFNRFFATTPADKLSNAWRVLEVESLITAKEFERAEQKLSGLLSDTPDSRLYFMAASIAMAQEQEVQTVLGYLDKAYQIGQAEQKGRTALTAAIFLTQSGSQYMDNAVEWAKKIPQNGEFSFDANALLASLMIEKKQWQQAEQYALAAEKMPEQEGHFFSRQDIQRTLLYLITKTKPLDVAIKELDSRLNQAKRITNASQRTDAIAEIYYNRGLLYTSQAQTMAKGIADFRQYLKLKPNDASGQNALGYSLLEWDSQYLNEAFDLIYAAYQQNTESAAINDSLGWAYYKKGEVQAALPYLEFAYEHSADAETGAHLGEVYWQLGQKDEARRVWQESWKTQPDDEVLKRTLQKFGITFPANP</sequence>
<protein>
    <submittedName>
        <fullName evidence="4">Uncharacterized enzyme of heme biosynthesis</fullName>
    </submittedName>
</protein>
<evidence type="ECO:0000256" key="2">
    <source>
        <dbReference type="SAM" id="MobiDB-lite"/>
    </source>
</evidence>
<dbReference type="GeneID" id="93263073"/>
<feature type="signal peptide" evidence="3">
    <location>
        <begin position="1"/>
        <end position="24"/>
    </location>
</feature>
<name>A0AAX2J6W0_KINKI</name>
<dbReference type="PROSITE" id="PS50005">
    <property type="entry name" value="TPR"/>
    <property type="match status" value="1"/>
</dbReference>
<feature type="compositionally biased region" description="Polar residues" evidence="2">
    <location>
        <begin position="25"/>
        <end position="52"/>
    </location>
</feature>
<dbReference type="InterPro" id="IPR019734">
    <property type="entry name" value="TPR_rpt"/>
</dbReference>
<proteinExistence type="predicted"/>
<feature type="chain" id="PRO_5043544864" evidence="3">
    <location>
        <begin position="25"/>
        <end position="707"/>
    </location>
</feature>
<accession>A0AAX2J6W0</accession>
<feature type="compositionally biased region" description="Low complexity" evidence="2">
    <location>
        <begin position="101"/>
        <end position="119"/>
    </location>
</feature>
<evidence type="ECO:0000256" key="3">
    <source>
        <dbReference type="SAM" id="SignalP"/>
    </source>
</evidence>
<keyword evidence="1" id="KW-0802">TPR repeat</keyword>
<dbReference type="SUPFAM" id="SSF48452">
    <property type="entry name" value="TPR-like"/>
    <property type="match status" value="1"/>
</dbReference>
<dbReference type="InterPro" id="IPR011990">
    <property type="entry name" value="TPR-like_helical_dom_sf"/>
</dbReference>
<gene>
    <name evidence="4" type="ORF">NCTC10529_01803</name>
</gene>
<organism evidence="4 5">
    <name type="scientific">Kingella kingae</name>
    <dbReference type="NCBI Taxonomy" id="504"/>
    <lineage>
        <taxon>Bacteria</taxon>
        <taxon>Pseudomonadati</taxon>
        <taxon>Pseudomonadota</taxon>
        <taxon>Betaproteobacteria</taxon>
        <taxon>Neisseriales</taxon>
        <taxon>Neisseriaceae</taxon>
        <taxon>Kingella</taxon>
    </lineage>
</organism>
<evidence type="ECO:0000313" key="4">
    <source>
        <dbReference type="EMBL" id="SQH25597.1"/>
    </source>
</evidence>
<dbReference type="RefSeq" id="WP_003786261.1">
    <property type="nucleotide sequence ID" value="NZ_CP091518.1"/>
</dbReference>
<evidence type="ECO:0000256" key="1">
    <source>
        <dbReference type="PROSITE-ProRule" id="PRU00339"/>
    </source>
</evidence>
<reference evidence="4 5" key="1">
    <citation type="submission" date="2018-06" db="EMBL/GenBank/DDBJ databases">
        <authorList>
            <consortium name="Pathogen Informatics"/>
            <person name="Doyle S."/>
        </authorList>
    </citation>
    <scope>NUCLEOTIDE SEQUENCE [LARGE SCALE GENOMIC DNA]</scope>
    <source>
        <strain evidence="4 5">NCTC10529</strain>
    </source>
</reference>
<dbReference type="Gene3D" id="1.25.40.10">
    <property type="entry name" value="Tetratricopeptide repeat domain"/>
    <property type="match status" value="1"/>
</dbReference>
<feature type="region of interest" description="Disordered" evidence="2">
    <location>
        <begin position="23"/>
        <end position="134"/>
    </location>
</feature>
<feature type="repeat" description="TPR" evidence="1">
    <location>
        <begin position="656"/>
        <end position="689"/>
    </location>
</feature>
<keyword evidence="3" id="KW-0732">Signal</keyword>
<dbReference type="Proteomes" id="UP000248598">
    <property type="component" value="Chromosome 1"/>
</dbReference>
<feature type="compositionally biased region" description="Polar residues" evidence="2">
    <location>
        <begin position="88"/>
        <end position="98"/>
    </location>
</feature>
<dbReference type="AlphaFoldDB" id="A0AAX2J6W0"/>